<feature type="compositionally biased region" description="Basic and acidic residues" evidence="1">
    <location>
        <begin position="145"/>
        <end position="156"/>
    </location>
</feature>
<dbReference type="EMBL" id="JAINDJ010000005">
    <property type="protein sequence ID" value="KAG9447023.1"/>
    <property type="molecule type" value="Genomic_DNA"/>
</dbReference>
<evidence type="ECO:0000256" key="1">
    <source>
        <dbReference type="SAM" id="MobiDB-lite"/>
    </source>
</evidence>
<organism evidence="2 3">
    <name type="scientific">Aristolochia fimbriata</name>
    <name type="common">White veined hardy Dutchman's pipe vine</name>
    <dbReference type="NCBI Taxonomy" id="158543"/>
    <lineage>
        <taxon>Eukaryota</taxon>
        <taxon>Viridiplantae</taxon>
        <taxon>Streptophyta</taxon>
        <taxon>Embryophyta</taxon>
        <taxon>Tracheophyta</taxon>
        <taxon>Spermatophyta</taxon>
        <taxon>Magnoliopsida</taxon>
        <taxon>Magnoliidae</taxon>
        <taxon>Piperales</taxon>
        <taxon>Aristolochiaceae</taxon>
        <taxon>Aristolochia</taxon>
    </lineage>
</organism>
<name>A0AAV7EDW2_ARIFI</name>
<feature type="compositionally biased region" description="Basic residues" evidence="1">
    <location>
        <begin position="169"/>
        <end position="178"/>
    </location>
</feature>
<feature type="compositionally biased region" description="Basic and acidic residues" evidence="1">
    <location>
        <begin position="108"/>
        <end position="121"/>
    </location>
</feature>
<protein>
    <submittedName>
        <fullName evidence="2">Uncharacterized protein</fullName>
    </submittedName>
</protein>
<evidence type="ECO:0000313" key="3">
    <source>
        <dbReference type="Proteomes" id="UP000825729"/>
    </source>
</evidence>
<feature type="compositionally biased region" description="Polar residues" evidence="1">
    <location>
        <begin position="8"/>
        <end position="23"/>
    </location>
</feature>
<dbReference type="Proteomes" id="UP000825729">
    <property type="component" value="Unassembled WGS sequence"/>
</dbReference>
<evidence type="ECO:0000313" key="2">
    <source>
        <dbReference type="EMBL" id="KAG9447023.1"/>
    </source>
</evidence>
<feature type="compositionally biased region" description="Basic residues" evidence="1">
    <location>
        <begin position="89"/>
        <end position="107"/>
    </location>
</feature>
<comment type="caution">
    <text evidence="2">The sequence shown here is derived from an EMBL/GenBank/DDBJ whole genome shotgun (WGS) entry which is preliminary data.</text>
</comment>
<reference evidence="2 3" key="1">
    <citation type="submission" date="2021-07" db="EMBL/GenBank/DDBJ databases">
        <title>The Aristolochia fimbriata genome: insights into angiosperm evolution, floral development and chemical biosynthesis.</title>
        <authorList>
            <person name="Jiao Y."/>
        </authorList>
    </citation>
    <scope>NUCLEOTIDE SEQUENCE [LARGE SCALE GENOMIC DNA]</scope>
    <source>
        <strain evidence="2">IBCAS-2021</strain>
        <tissue evidence="2">Leaf</tissue>
    </source>
</reference>
<feature type="region of interest" description="Disordered" evidence="1">
    <location>
        <begin position="89"/>
        <end position="194"/>
    </location>
</feature>
<feature type="region of interest" description="Disordered" evidence="1">
    <location>
        <begin position="1"/>
        <end position="26"/>
    </location>
</feature>
<sequence length="194" mass="22875">MAQAKHQGLTQVHANNQPFQEEQPTPMERIGACRRNQECARNPIGWSQNLNRGKDKRKLSQNEVVLFENEERELSRSETFFMINKYGKQSRHRNNKGKRATRVHRRSNTREEEERKGKVEQGPHLPIPSSFLMTTSYSRKGKLQFRKETGPDDALTHHRPKELRQIRVVPKRSKGRRRGKEENTIPLDQREDEE</sequence>
<keyword evidence="3" id="KW-1185">Reference proteome</keyword>
<dbReference type="AlphaFoldDB" id="A0AAV7EDW2"/>
<proteinExistence type="predicted"/>
<accession>A0AAV7EDW2</accession>
<gene>
    <name evidence="2" type="ORF">H6P81_013151</name>
</gene>